<evidence type="ECO:0000313" key="2">
    <source>
        <dbReference type="EMBL" id="GLR71159.1"/>
    </source>
</evidence>
<sequence length="326" mass="35394">MEKRVLGKSGLEASVIGLGCWQLGGDFGSSGVDNSTDILAAADDAGISFWDTADVYGAGQSESAIGDWTQANKAPRQIVTKLGRDSSLYPNCYSSDNMKRSIEGSLERLQVDCLDLVQLHCVPPEHMQGDSIWQHLEDFRSEGLIKHYGASVENISEGLLCLDKPGLTSLQIIFNLFRQDAVQKLLPQAADAGVGIIVRLPLASGLLSGKFSSSTVFEDKDHRNYNKDGEFFNVGETFSGLPFDTALCLVEELKSMLPFDIPLAQLALRWILDHPQVTTVIAGASSAKQVAQNAAAASLPQFSDVMLHALSSFYFEKVRLHIRGSI</sequence>
<organism evidence="2 3">
    <name type="scientific">Agaribacter marinus</name>
    <dbReference type="NCBI Taxonomy" id="1431249"/>
    <lineage>
        <taxon>Bacteria</taxon>
        <taxon>Pseudomonadati</taxon>
        <taxon>Pseudomonadota</taxon>
        <taxon>Gammaproteobacteria</taxon>
        <taxon>Alteromonadales</taxon>
        <taxon>Alteromonadaceae</taxon>
        <taxon>Agaribacter</taxon>
    </lineage>
</organism>
<dbReference type="InterPro" id="IPR023210">
    <property type="entry name" value="NADP_OxRdtase_dom"/>
</dbReference>
<gene>
    <name evidence="2" type="ORF">GCM10007852_20670</name>
</gene>
<dbReference type="EMBL" id="BSOT01000005">
    <property type="protein sequence ID" value="GLR71159.1"/>
    <property type="molecule type" value="Genomic_DNA"/>
</dbReference>
<protein>
    <submittedName>
        <fullName evidence="2">Oxidoreductase</fullName>
    </submittedName>
</protein>
<accession>A0AA37SYZ2</accession>
<reference evidence="2" key="2">
    <citation type="submission" date="2023-01" db="EMBL/GenBank/DDBJ databases">
        <title>Draft genome sequence of Agaribacter marinus strain NBRC 110023.</title>
        <authorList>
            <person name="Sun Q."/>
            <person name="Mori K."/>
        </authorList>
    </citation>
    <scope>NUCLEOTIDE SEQUENCE</scope>
    <source>
        <strain evidence="2">NBRC 110023</strain>
    </source>
</reference>
<name>A0AA37SYZ2_9ALTE</name>
<dbReference type="Proteomes" id="UP001156601">
    <property type="component" value="Unassembled WGS sequence"/>
</dbReference>
<dbReference type="RefSeq" id="WP_284217456.1">
    <property type="nucleotide sequence ID" value="NZ_BSOT01000005.1"/>
</dbReference>
<dbReference type="SUPFAM" id="SSF51430">
    <property type="entry name" value="NAD(P)-linked oxidoreductase"/>
    <property type="match status" value="1"/>
</dbReference>
<proteinExistence type="predicted"/>
<evidence type="ECO:0000259" key="1">
    <source>
        <dbReference type="Pfam" id="PF00248"/>
    </source>
</evidence>
<dbReference type="InterPro" id="IPR036812">
    <property type="entry name" value="NAD(P)_OxRdtase_dom_sf"/>
</dbReference>
<dbReference type="PANTHER" id="PTHR43312">
    <property type="entry name" value="D-THREO-ALDOSE 1-DEHYDROGENASE"/>
    <property type="match status" value="1"/>
</dbReference>
<dbReference type="AlphaFoldDB" id="A0AA37SYZ2"/>
<dbReference type="CDD" id="cd19086">
    <property type="entry name" value="AKR_AKR11C1"/>
    <property type="match status" value="1"/>
</dbReference>
<dbReference type="Gene3D" id="3.20.20.100">
    <property type="entry name" value="NADP-dependent oxidoreductase domain"/>
    <property type="match status" value="1"/>
</dbReference>
<keyword evidence="3" id="KW-1185">Reference proteome</keyword>
<dbReference type="PANTHER" id="PTHR43312:SF1">
    <property type="entry name" value="NADP-DEPENDENT OXIDOREDUCTASE DOMAIN-CONTAINING PROTEIN"/>
    <property type="match status" value="1"/>
</dbReference>
<comment type="caution">
    <text evidence="2">The sequence shown here is derived from an EMBL/GenBank/DDBJ whole genome shotgun (WGS) entry which is preliminary data.</text>
</comment>
<feature type="domain" description="NADP-dependent oxidoreductase" evidence="1">
    <location>
        <begin position="16"/>
        <end position="311"/>
    </location>
</feature>
<reference evidence="2" key="1">
    <citation type="journal article" date="2014" name="Int. J. Syst. Evol. Microbiol.">
        <title>Complete genome sequence of Corynebacterium casei LMG S-19264T (=DSM 44701T), isolated from a smear-ripened cheese.</title>
        <authorList>
            <consortium name="US DOE Joint Genome Institute (JGI-PGF)"/>
            <person name="Walter F."/>
            <person name="Albersmeier A."/>
            <person name="Kalinowski J."/>
            <person name="Ruckert C."/>
        </authorList>
    </citation>
    <scope>NUCLEOTIDE SEQUENCE</scope>
    <source>
        <strain evidence="2">NBRC 110023</strain>
    </source>
</reference>
<dbReference type="InterPro" id="IPR053135">
    <property type="entry name" value="AKR2_Oxidoreductase"/>
</dbReference>
<evidence type="ECO:0000313" key="3">
    <source>
        <dbReference type="Proteomes" id="UP001156601"/>
    </source>
</evidence>
<dbReference type="Pfam" id="PF00248">
    <property type="entry name" value="Aldo_ket_red"/>
    <property type="match status" value="1"/>
</dbReference>